<dbReference type="EMBL" id="LAXI01000015">
    <property type="protein sequence ID" value="KRS16267.1"/>
    <property type="molecule type" value="Genomic_DNA"/>
</dbReference>
<dbReference type="Proteomes" id="UP000325785">
    <property type="component" value="Chromosome"/>
</dbReference>
<name>A0A0T5P537_9RHOB</name>
<dbReference type="STRING" id="540747.SAMN04488031_10151"/>
<reference evidence="2 4" key="2">
    <citation type="submission" date="2018-08" db="EMBL/GenBank/DDBJ databases">
        <title>Genetic Globetrotter - A new plasmid hitch-hiking vast phylogenetic and geographic distances.</title>
        <authorList>
            <person name="Vollmers J."/>
            <person name="Petersen J."/>
        </authorList>
    </citation>
    <scope>NUCLEOTIDE SEQUENCE [LARGE SCALE GENOMIC DNA]</scope>
    <source>
        <strain evidence="2 4">DSM 26383</strain>
    </source>
</reference>
<dbReference type="AlphaFoldDB" id="A0A0T5P537"/>
<keyword evidence="3" id="KW-1185">Reference proteome</keyword>
<evidence type="ECO:0000313" key="1">
    <source>
        <dbReference type="EMBL" id="KRS16267.1"/>
    </source>
</evidence>
<dbReference type="EMBL" id="CP031598">
    <property type="protein sequence ID" value="QEW27478.1"/>
    <property type="molecule type" value="Genomic_DNA"/>
</dbReference>
<dbReference type="Proteomes" id="UP000051401">
    <property type="component" value="Unassembled WGS sequence"/>
</dbReference>
<sequence length="128" mass="15037">MTRRIRKHHLPPFTMKSFDAFCCQFSPDAEAYFHDGDDSFFHLDRPSQVRDVAERSFANSHLLHPKQTVMDALRDLKTYAANGDFVTPRIVAEGHDLIREGHEEEDVRMIIRVLEDYLAEYEAERQNR</sequence>
<accession>A0A0T5P537</accession>
<gene>
    <name evidence="2" type="ORF">RIdsm_03294</name>
    <name evidence="1" type="ORF">XM52_19595</name>
</gene>
<protein>
    <submittedName>
        <fullName evidence="1">Uncharacterized protein</fullName>
    </submittedName>
</protein>
<proteinExistence type="predicted"/>
<dbReference type="PATRIC" id="fig|540747.5.peg.1673"/>
<evidence type="ECO:0000313" key="4">
    <source>
        <dbReference type="Proteomes" id="UP000325785"/>
    </source>
</evidence>
<evidence type="ECO:0000313" key="2">
    <source>
        <dbReference type="EMBL" id="QEW27478.1"/>
    </source>
</evidence>
<dbReference type="KEGG" id="rid:RIdsm_03294"/>
<organism evidence="1 3">
    <name type="scientific">Roseovarius indicus</name>
    <dbReference type="NCBI Taxonomy" id="540747"/>
    <lineage>
        <taxon>Bacteria</taxon>
        <taxon>Pseudomonadati</taxon>
        <taxon>Pseudomonadota</taxon>
        <taxon>Alphaproteobacteria</taxon>
        <taxon>Rhodobacterales</taxon>
        <taxon>Roseobacteraceae</taxon>
        <taxon>Roseovarius</taxon>
    </lineage>
</organism>
<evidence type="ECO:0000313" key="3">
    <source>
        <dbReference type="Proteomes" id="UP000051401"/>
    </source>
</evidence>
<reference evidence="1 3" key="1">
    <citation type="submission" date="2015-04" db="EMBL/GenBank/DDBJ databases">
        <title>The draft genome sequence of Roseovarius indicus B108T.</title>
        <authorList>
            <person name="Li G."/>
            <person name="Lai Q."/>
            <person name="Shao Z."/>
            <person name="Yan P."/>
        </authorList>
    </citation>
    <scope>NUCLEOTIDE SEQUENCE [LARGE SCALE GENOMIC DNA]</scope>
    <source>
        <strain evidence="1 3">B108</strain>
    </source>
</reference>
<dbReference type="RefSeq" id="WP_057818675.1">
    <property type="nucleotide sequence ID" value="NZ_CP031598.1"/>
</dbReference>